<name>A0A919XC46_9BACI</name>
<accession>A0A919XC46</accession>
<feature type="transmembrane region" description="Helical" evidence="2">
    <location>
        <begin position="7"/>
        <end position="24"/>
    </location>
</feature>
<keyword evidence="2" id="KW-0472">Membrane</keyword>
<feature type="region of interest" description="Disordered" evidence="1">
    <location>
        <begin position="56"/>
        <end position="85"/>
    </location>
</feature>
<evidence type="ECO:0000256" key="2">
    <source>
        <dbReference type="SAM" id="Phobius"/>
    </source>
</evidence>
<evidence type="ECO:0000256" key="1">
    <source>
        <dbReference type="SAM" id="MobiDB-lite"/>
    </source>
</evidence>
<evidence type="ECO:0000313" key="3">
    <source>
        <dbReference type="EMBL" id="GIO28192.1"/>
    </source>
</evidence>
<gene>
    <name evidence="3" type="ORF">J43TS3_28030</name>
</gene>
<proteinExistence type="predicted"/>
<dbReference type="RefSeq" id="WP_212921660.1">
    <property type="nucleotide sequence ID" value="NZ_BORP01000006.1"/>
</dbReference>
<evidence type="ECO:0008006" key="5">
    <source>
        <dbReference type="Google" id="ProtNLM"/>
    </source>
</evidence>
<keyword evidence="2" id="KW-0812">Transmembrane</keyword>
<keyword evidence="4" id="KW-1185">Reference proteome</keyword>
<dbReference type="Proteomes" id="UP000676917">
    <property type="component" value="Unassembled WGS sequence"/>
</dbReference>
<reference evidence="3" key="1">
    <citation type="submission" date="2021-03" db="EMBL/GenBank/DDBJ databases">
        <title>Antimicrobial resistance genes in bacteria isolated from Japanese honey, and their potential for conferring macrolide and lincosamide resistance in the American foulbrood pathogen Paenibacillus larvae.</title>
        <authorList>
            <person name="Okamoto M."/>
            <person name="Kumagai M."/>
            <person name="Kanamori H."/>
            <person name="Takamatsu D."/>
        </authorList>
    </citation>
    <scope>NUCLEOTIDE SEQUENCE</scope>
    <source>
        <strain evidence="3">J43TS3</strain>
    </source>
</reference>
<keyword evidence="2" id="KW-1133">Transmembrane helix</keyword>
<comment type="caution">
    <text evidence="3">The sequence shown here is derived from an EMBL/GenBank/DDBJ whole genome shotgun (WGS) entry which is preliminary data.</text>
</comment>
<dbReference type="Gene3D" id="3.30.1490.480">
    <property type="entry name" value="Endolytic murein transglycosylase"/>
    <property type="match status" value="1"/>
</dbReference>
<protein>
    <recommendedName>
        <fullName evidence="5">YceG-like family protein</fullName>
    </recommendedName>
</protein>
<dbReference type="AlphaFoldDB" id="A0A919XC46"/>
<organism evidence="3 4">
    <name type="scientific">Ornithinibacillus bavariensis</name>
    <dbReference type="NCBI Taxonomy" id="545502"/>
    <lineage>
        <taxon>Bacteria</taxon>
        <taxon>Bacillati</taxon>
        <taxon>Bacillota</taxon>
        <taxon>Bacilli</taxon>
        <taxon>Bacillales</taxon>
        <taxon>Bacillaceae</taxon>
        <taxon>Ornithinibacillus</taxon>
    </lineage>
</organism>
<sequence>MRDLLRGISIGVLFATGILAYAYYTNSPKTNVVEKEYTIEDAITYLQKQDYEVIKKDNKVESNTPDESAKSGESQEDNKQTGNNQKETIKEYKLVIEKGMISQEVADILYKYGIVDDAEAFNDYLGEHNFQTIIRPGTYLLNSQMSYQQIAILIIN</sequence>
<dbReference type="EMBL" id="BORP01000006">
    <property type="protein sequence ID" value="GIO28192.1"/>
    <property type="molecule type" value="Genomic_DNA"/>
</dbReference>
<evidence type="ECO:0000313" key="4">
    <source>
        <dbReference type="Proteomes" id="UP000676917"/>
    </source>
</evidence>